<dbReference type="InterPro" id="IPR010582">
    <property type="entry name" value="Catalase_immune_responsive"/>
</dbReference>
<evidence type="ECO:0000256" key="3">
    <source>
        <dbReference type="ARBA" id="ARBA00005329"/>
    </source>
</evidence>
<feature type="domain" description="Catalase core" evidence="12">
    <location>
        <begin position="21"/>
        <end position="414"/>
    </location>
</feature>
<evidence type="ECO:0000256" key="5">
    <source>
        <dbReference type="ARBA" id="ARBA00022559"/>
    </source>
</evidence>
<evidence type="ECO:0000256" key="9">
    <source>
        <dbReference type="ARBA" id="ARBA00023004"/>
    </source>
</evidence>
<dbReference type="InterPro" id="IPR018028">
    <property type="entry name" value="Catalase"/>
</dbReference>
<proteinExistence type="inferred from homology"/>
<keyword evidence="7" id="KW-0479">Metal-binding</keyword>
<keyword evidence="9" id="KW-0408">Iron</keyword>
<evidence type="ECO:0000256" key="8">
    <source>
        <dbReference type="ARBA" id="ARBA00023002"/>
    </source>
</evidence>
<dbReference type="PANTHER" id="PTHR11465:SF23">
    <property type="entry name" value="CATALASE-2"/>
    <property type="match status" value="1"/>
</dbReference>
<keyword evidence="6" id="KW-0349">Heme</keyword>
<dbReference type="InterPro" id="IPR002226">
    <property type="entry name" value="Catalase_haem_BS"/>
</dbReference>
<reference evidence="13 14" key="1">
    <citation type="journal article" date="2019" name="Int. J. Syst. Evol. Microbiol.">
        <title>The Global Catalogue of Microorganisms (GCM) 10K type strain sequencing project: providing services to taxonomists for standard genome sequencing and annotation.</title>
        <authorList>
            <consortium name="The Broad Institute Genomics Platform"/>
            <consortium name="The Broad Institute Genome Sequencing Center for Infectious Disease"/>
            <person name="Wu L."/>
            <person name="Ma J."/>
        </authorList>
    </citation>
    <scope>NUCLEOTIDE SEQUENCE [LARGE SCALE GENOMIC DNA]</scope>
    <source>
        <strain evidence="13 14">JCM 3367</strain>
    </source>
</reference>
<sequence>MLRSQGGDMADSRAESAGTLTNRQGHPVYDNQNQRTVGARGPATLENYQFLEKISHFDRERIPERVVHARGVTAHGYFEATGKWGDEPIDRFTRACVFAEPGKKTDLAVRFSTVIGGRDSAETARDPRGFAVKFYTENGNWDLVGNNLGVFFIRDALKFPDVIHALKPDPVTFRQEPNRIFDFMSQTPESMHMLVNLFSPRGIPADYRHMQGFGVNTYKWVNAAGETRLVKYHWMPKAGVRSMTAADAANIQANELGHATRDLYESIGRGEFPEWELRVQMMSDDEHSELEFDPLDDTKVWPEQQFPPKAVGRMVLNRMPDNFFAENEQISFGTGVLIDGLDFSDDKMLVGRTFSYSDTQRHRVGPNYLQLPVNHARNADVRTNQRDGQMTFHVDGAGENPHVNYEPSITGGLSEAGGMTHDEQGPEISGRLTRARIPRTNDYQQAGQRYQLMEQWERDDLVRNMIDQLSQCDRPIQERMVWHFLLIESDLGNRVGDGLGISAHDVAELSPLPKQELTPEDRDRLANLGKNPPRDVSGLTMTHCVPNERAEVTR</sequence>
<dbReference type="Pfam" id="PF00199">
    <property type="entry name" value="Catalase"/>
    <property type="match status" value="1"/>
</dbReference>
<feature type="region of interest" description="Disordered" evidence="11">
    <location>
        <begin position="1"/>
        <end position="35"/>
    </location>
</feature>
<evidence type="ECO:0000259" key="12">
    <source>
        <dbReference type="SMART" id="SM01060"/>
    </source>
</evidence>
<evidence type="ECO:0000256" key="1">
    <source>
        <dbReference type="ARBA" id="ARBA00001971"/>
    </source>
</evidence>
<evidence type="ECO:0000256" key="7">
    <source>
        <dbReference type="ARBA" id="ARBA00022723"/>
    </source>
</evidence>
<dbReference type="Gene3D" id="2.40.180.10">
    <property type="entry name" value="Catalase core domain"/>
    <property type="match status" value="1"/>
</dbReference>
<name>A0ABN3NNE1_9ACTN</name>
<comment type="similarity">
    <text evidence="3">Belongs to the catalase family.</text>
</comment>
<evidence type="ECO:0000256" key="11">
    <source>
        <dbReference type="SAM" id="MobiDB-lite"/>
    </source>
</evidence>
<feature type="region of interest" description="Disordered" evidence="11">
    <location>
        <begin position="520"/>
        <end position="540"/>
    </location>
</feature>
<dbReference type="PROSITE" id="PS00437">
    <property type="entry name" value="CATALASE_1"/>
    <property type="match status" value="1"/>
</dbReference>
<keyword evidence="10" id="KW-0376">Hydrogen peroxide</keyword>
<dbReference type="PRINTS" id="PR00067">
    <property type="entry name" value="CATALASE"/>
</dbReference>
<dbReference type="PANTHER" id="PTHR11465">
    <property type="entry name" value="CATALASE"/>
    <property type="match status" value="1"/>
</dbReference>
<keyword evidence="5" id="KW-0575">Peroxidase</keyword>
<dbReference type="PROSITE" id="PS51402">
    <property type="entry name" value="CATALASE_3"/>
    <property type="match status" value="1"/>
</dbReference>
<accession>A0ABN3NNE1</accession>
<dbReference type="InterPro" id="IPR011614">
    <property type="entry name" value="Catalase_core"/>
</dbReference>
<comment type="cofactor">
    <cofactor evidence="1">
        <name>heme</name>
        <dbReference type="ChEBI" id="CHEBI:30413"/>
    </cofactor>
</comment>
<dbReference type="InterPro" id="IPR024711">
    <property type="entry name" value="Catalase_clade1/3"/>
</dbReference>
<evidence type="ECO:0000256" key="2">
    <source>
        <dbReference type="ARBA" id="ARBA00002974"/>
    </source>
</evidence>
<organism evidence="13 14">
    <name type="scientific">Pilimelia columellifera subsp. columellifera</name>
    <dbReference type="NCBI Taxonomy" id="706583"/>
    <lineage>
        <taxon>Bacteria</taxon>
        <taxon>Bacillati</taxon>
        <taxon>Actinomycetota</taxon>
        <taxon>Actinomycetes</taxon>
        <taxon>Micromonosporales</taxon>
        <taxon>Micromonosporaceae</taxon>
        <taxon>Pilimelia</taxon>
    </lineage>
</organism>
<dbReference type="SUPFAM" id="SSF56634">
    <property type="entry name" value="Heme-dependent catalase-like"/>
    <property type="match status" value="1"/>
</dbReference>
<evidence type="ECO:0000256" key="4">
    <source>
        <dbReference type="ARBA" id="ARBA00012314"/>
    </source>
</evidence>
<dbReference type="SMART" id="SM01060">
    <property type="entry name" value="Catalase"/>
    <property type="match status" value="1"/>
</dbReference>
<evidence type="ECO:0000313" key="13">
    <source>
        <dbReference type="EMBL" id="GAA2527886.1"/>
    </source>
</evidence>
<protein>
    <recommendedName>
        <fullName evidence="4">catalase</fullName>
        <ecNumber evidence="4">1.11.1.6</ecNumber>
    </recommendedName>
</protein>
<evidence type="ECO:0000256" key="6">
    <source>
        <dbReference type="ARBA" id="ARBA00022617"/>
    </source>
</evidence>
<evidence type="ECO:0000313" key="14">
    <source>
        <dbReference type="Proteomes" id="UP001499978"/>
    </source>
</evidence>
<keyword evidence="8" id="KW-0560">Oxidoreductase</keyword>
<feature type="compositionally biased region" description="Polar residues" evidence="11">
    <location>
        <begin position="18"/>
        <end position="35"/>
    </location>
</feature>
<comment type="caution">
    <text evidence="13">The sequence shown here is derived from an EMBL/GenBank/DDBJ whole genome shotgun (WGS) entry which is preliminary data.</text>
</comment>
<dbReference type="Pfam" id="PF06628">
    <property type="entry name" value="Catalase-rel"/>
    <property type="match status" value="1"/>
</dbReference>
<dbReference type="EC" id="1.11.1.6" evidence="4"/>
<dbReference type="PIRSF" id="PIRSF038928">
    <property type="entry name" value="Catalase_clade1-3"/>
    <property type="match status" value="1"/>
</dbReference>
<dbReference type="Proteomes" id="UP001499978">
    <property type="component" value="Unassembled WGS sequence"/>
</dbReference>
<evidence type="ECO:0000256" key="10">
    <source>
        <dbReference type="ARBA" id="ARBA00023324"/>
    </source>
</evidence>
<dbReference type="EMBL" id="BAAARY010000014">
    <property type="protein sequence ID" value="GAA2527886.1"/>
    <property type="molecule type" value="Genomic_DNA"/>
</dbReference>
<keyword evidence="14" id="KW-1185">Reference proteome</keyword>
<dbReference type="InterPro" id="IPR020835">
    <property type="entry name" value="Catalase_sf"/>
</dbReference>
<dbReference type="CDD" id="cd08154">
    <property type="entry name" value="catalase_clade_1"/>
    <property type="match status" value="1"/>
</dbReference>
<comment type="function">
    <text evidence="2">Decomposes hydrogen peroxide into water and oxygen; serves to protect cells from the toxic effects of hydrogen peroxide.</text>
</comment>
<gene>
    <name evidence="13" type="ORF">GCM10010201_28450</name>
</gene>